<evidence type="ECO:0000313" key="3">
    <source>
        <dbReference type="EMBL" id="KAJ3258763.1"/>
    </source>
</evidence>
<keyword evidence="2" id="KW-0812">Transmembrane</keyword>
<accession>A0AAD5UKI2</accession>
<dbReference type="Proteomes" id="UP001210925">
    <property type="component" value="Unassembled WGS sequence"/>
</dbReference>
<evidence type="ECO:0000256" key="1">
    <source>
        <dbReference type="SAM" id="MobiDB-lite"/>
    </source>
</evidence>
<dbReference type="Pfam" id="PF06912">
    <property type="entry name" value="DUF1275"/>
    <property type="match status" value="1"/>
</dbReference>
<feature type="transmembrane region" description="Helical" evidence="2">
    <location>
        <begin position="71"/>
        <end position="90"/>
    </location>
</feature>
<name>A0AAD5UKI2_9FUNG</name>
<feature type="compositionally biased region" description="Low complexity" evidence="1">
    <location>
        <begin position="238"/>
        <end position="247"/>
    </location>
</feature>
<feature type="compositionally biased region" description="Low complexity" evidence="1">
    <location>
        <begin position="200"/>
        <end position="214"/>
    </location>
</feature>
<proteinExistence type="predicted"/>
<gene>
    <name evidence="3" type="ORF">HK103_003357</name>
</gene>
<feature type="transmembrane region" description="Helical" evidence="2">
    <location>
        <begin position="45"/>
        <end position="65"/>
    </location>
</feature>
<dbReference type="PANTHER" id="PTHR37314:SF4">
    <property type="entry name" value="UPF0700 TRANSMEMBRANE PROTEIN YOAK"/>
    <property type="match status" value="1"/>
</dbReference>
<keyword evidence="2" id="KW-1133">Transmembrane helix</keyword>
<comment type="caution">
    <text evidence="3">The sequence shown here is derived from an EMBL/GenBank/DDBJ whole genome shotgun (WGS) entry which is preliminary data.</text>
</comment>
<dbReference type="AlphaFoldDB" id="A0AAD5UKI2"/>
<dbReference type="PANTHER" id="PTHR37314">
    <property type="entry name" value="SLR0142 PROTEIN"/>
    <property type="match status" value="1"/>
</dbReference>
<evidence type="ECO:0000256" key="2">
    <source>
        <dbReference type="SAM" id="Phobius"/>
    </source>
</evidence>
<keyword evidence="2" id="KW-0472">Membrane</keyword>
<feature type="region of interest" description="Disordered" evidence="1">
    <location>
        <begin position="200"/>
        <end position="257"/>
    </location>
</feature>
<reference evidence="3" key="1">
    <citation type="submission" date="2020-05" db="EMBL/GenBank/DDBJ databases">
        <title>Phylogenomic resolution of chytrid fungi.</title>
        <authorList>
            <person name="Stajich J.E."/>
            <person name="Amses K."/>
            <person name="Simmons R."/>
            <person name="Seto K."/>
            <person name="Myers J."/>
            <person name="Bonds A."/>
            <person name="Quandt C.A."/>
            <person name="Barry K."/>
            <person name="Liu P."/>
            <person name="Grigoriev I."/>
            <person name="Longcore J.E."/>
            <person name="James T.Y."/>
        </authorList>
    </citation>
    <scope>NUCLEOTIDE SEQUENCE</scope>
    <source>
        <strain evidence="3">PLAUS21</strain>
    </source>
</reference>
<dbReference type="InterPro" id="IPR010699">
    <property type="entry name" value="DUF1275"/>
</dbReference>
<protein>
    <submittedName>
        <fullName evidence="3">Uncharacterized protein</fullName>
    </submittedName>
</protein>
<dbReference type="EMBL" id="JADGKB010000024">
    <property type="protein sequence ID" value="KAJ3258763.1"/>
    <property type="molecule type" value="Genomic_DNA"/>
</dbReference>
<sequence>MVTSFSGMAVRTTHMTGLVTDIGNILGQSCRSDSKAELWRLKIHVPIFVGFLVGGFFGNLGWLWFRECALFIPVIFTGGASFVYFSLPFVKEAAKKLQDDVLPEIIPGLEKPFDKTGDVNRALNTYHSKLNSDMKNFLADIDTDKADIALPGLGVPASYNNIKLAVNLPPPPAGATSSGGANLPPVQVTTVPVVTTTDVQPTAAPTQAPQATQPPQQPVPQPTMMPMPPPPAQPQTPPTQQVPSAPQKGPDGVFLPTKHVCRPSGRNFKLKSNFHIKAPQKIDHF</sequence>
<organism evidence="3 4">
    <name type="scientific">Boothiomyces macroporosus</name>
    <dbReference type="NCBI Taxonomy" id="261099"/>
    <lineage>
        <taxon>Eukaryota</taxon>
        <taxon>Fungi</taxon>
        <taxon>Fungi incertae sedis</taxon>
        <taxon>Chytridiomycota</taxon>
        <taxon>Chytridiomycota incertae sedis</taxon>
        <taxon>Chytridiomycetes</taxon>
        <taxon>Rhizophydiales</taxon>
        <taxon>Terramycetaceae</taxon>
        <taxon>Boothiomyces</taxon>
    </lineage>
</organism>
<evidence type="ECO:0000313" key="4">
    <source>
        <dbReference type="Proteomes" id="UP001210925"/>
    </source>
</evidence>
<feature type="compositionally biased region" description="Pro residues" evidence="1">
    <location>
        <begin position="215"/>
        <end position="237"/>
    </location>
</feature>
<keyword evidence="4" id="KW-1185">Reference proteome</keyword>